<comment type="caution">
    <text evidence="1">The sequence shown here is derived from an EMBL/GenBank/DDBJ whole genome shotgun (WGS) entry which is preliminary data.</text>
</comment>
<gene>
    <name evidence="1" type="ORF">PFLUV_G00218250</name>
</gene>
<proteinExistence type="predicted"/>
<evidence type="ECO:0000313" key="2">
    <source>
        <dbReference type="Proteomes" id="UP000465112"/>
    </source>
</evidence>
<dbReference type="EMBL" id="VHII01000018">
    <property type="protein sequence ID" value="KAF1377083.1"/>
    <property type="molecule type" value="Genomic_DNA"/>
</dbReference>
<dbReference type="Proteomes" id="UP000465112">
    <property type="component" value="Unassembled WGS sequence"/>
</dbReference>
<evidence type="ECO:0000313" key="1">
    <source>
        <dbReference type="EMBL" id="KAF1377083.1"/>
    </source>
</evidence>
<protein>
    <submittedName>
        <fullName evidence="1">Uncharacterized protein</fullName>
    </submittedName>
</protein>
<keyword evidence="2" id="KW-1185">Reference proteome</keyword>
<accession>A0A6A5EM37</accession>
<name>A0A6A5EM37_PERFL</name>
<sequence length="76" mass="9057">MYTGDSQFVRLSNHRGRLYFSGFRSELQPLPSEKAGPELQSSRRVRREVSVCWTENSQFGPWWRAEVKTWFDEVFL</sequence>
<dbReference type="AlphaFoldDB" id="A0A6A5EM37"/>
<organism evidence="1 2">
    <name type="scientific">Perca fluviatilis</name>
    <name type="common">European perch</name>
    <dbReference type="NCBI Taxonomy" id="8168"/>
    <lineage>
        <taxon>Eukaryota</taxon>
        <taxon>Metazoa</taxon>
        <taxon>Chordata</taxon>
        <taxon>Craniata</taxon>
        <taxon>Vertebrata</taxon>
        <taxon>Euteleostomi</taxon>
        <taxon>Actinopterygii</taxon>
        <taxon>Neopterygii</taxon>
        <taxon>Teleostei</taxon>
        <taxon>Neoteleostei</taxon>
        <taxon>Acanthomorphata</taxon>
        <taxon>Eupercaria</taxon>
        <taxon>Perciformes</taxon>
        <taxon>Percoidei</taxon>
        <taxon>Percidae</taxon>
        <taxon>Percinae</taxon>
        <taxon>Perca</taxon>
    </lineage>
</organism>
<reference evidence="1 2" key="1">
    <citation type="submission" date="2019-06" db="EMBL/GenBank/DDBJ databases">
        <title>A chromosome-scale genome assembly of the European perch, Perca fluviatilis.</title>
        <authorList>
            <person name="Roques C."/>
            <person name="Zahm M."/>
            <person name="Cabau C."/>
            <person name="Klopp C."/>
            <person name="Bouchez O."/>
            <person name="Donnadieu C."/>
            <person name="Kuhl H."/>
            <person name="Gislard M."/>
            <person name="Guendouz S."/>
            <person name="Journot L."/>
            <person name="Haffray P."/>
            <person name="Bestin A."/>
            <person name="Morvezen R."/>
            <person name="Feron R."/>
            <person name="Wen M."/>
            <person name="Jouanno E."/>
            <person name="Herpin A."/>
            <person name="Schartl M."/>
            <person name="Postlethwait J."/>
            <person name="Schaerlinger B."/>
            <person name="Chardard D."/>
            <person name="Lecocq T."/>
            <person name="Poncet C."/>
            <person name="Jaffrelo L."/>
            <person name="Lampietro C."/>
            <person name="Guiguen Y."/>
        </authorList>
    </citation>
    <scope>NUCLEOTIDE SEQUENCE [LARGE SCALE GENOMIC DNA]</scope>
    <source>
        <tissue evidence="1">Blood</tissue>
    </source>
</reference>